<dbReference type="RefSeq" id="XP_064771057.1">
    <property type="nucleotide sequence ID" value="XM_064913942.1"/>
</dbReference>
<keyword evidence="2" id="KW-0812">Transmembrane</keyword>
<gene>
    <name evidence="3" type="ORF">BZA70DRAFT_287352</name>
</gene>
<feature type="region of interest" description="Disordered" evidence="1">
    <location>
        <begin position="1"/>
        <end position="68"/>
    </location>
</feature>
<dbReference type="Proteomes" id="UP001498771">
    <property type="component" value="Unassembled WGS sequence"/>
</dbReference>
<keyword evidence="2" id="KW-0472">Membrane</keyword>
<keyword evidence="2" id="KW-1133">Transmembrane helix</keyword>
<proteinExistence type="predicted"/>
<dbReference type="GeneID" id="90039454"/>
<accession>A0ABR1FDU3</accession>
<feature type="compositionally biased region" description="Polar residues" evidence="1">
    <location>
        <begin position="16"/>
        <end position="52"/>
    </location>
</feature>
<evidence type="ECO:0000313" key="3">
    <source>
        <dbReference type="EMBL" id="KAK7208024.1"/>
    </source>
</evidence>
<sequence length="291" mass="32198">MASSNSFKSPRVGPAVTSTDTPRSRPQLTLQTSDASAATTYNSADPDSNFSRRPTPGGALQPIPLLPPNGPVIERSNVASEEESGIGLLELVDYRRPIRLTRTFANAVINCERAFRETSCDFLDNFNEGVVVFFKSFKELITSVSCNWNPEFLVSNPISTFILLLLSIPIAILCVCLSCVVKIIREIYYCFDPDARCYTIPRRWYGLPAPPLIPRNNRYRLGESAAAQVQQQDGNGVSFRFAANYFSSPLQSSPVSATPPVRAESPFRAASPYRVASPVRATSPERRYLFE</sequence>
<reference evidence="3 4" key="1">
    <citation type="submission" date="2024-03" db="EMBL/GenBank/DDBJ databases">
        <title>Genome-scale model development and genomic sequencing of the oleaginous clade Lipomyces.</title>
        <authorList>
            <consortium name="Lawrence Berkeley National Laboratory"/>
            <person name="Czajka J.J."/>
            <person name="Han Y."/>
            <person name="Kim J."/>
            <person name="Mondo S.J."/>
            <person name="Hofstad B.A."/>
            <person name="Robles A."/>
            <person name="Haridas S."/>
            <person name="Riley R."/>
            <person name="LaButti K."/>
            <person name="Pangilinan J."/>
            <person name="Andreopoulos W."/>
            <person name="Lipzen A."/>
            <person name="Yan J."/>
            <person name="Wang M."/>
            <person name="Ng V."/>
            <person name="Grigoriev I.V."/>
            <person name="Spatafora J.W."/>
            <person name="Magnuson J.K."/>
            <person name="Baker S.E."/>
            <person name="Pomraning K.R."/>
        </authorList>
    </citation>
    <scope>NUCLEOTIDE SEQUENCE [LARGE SCALE GENOMIC DNA]</scope>
    <source>
        <strain evidence="3 4">Phaff 52-87</strain>
    </source>
</reference>
<evidence type="ECO:0000256" key="1">
    <source>
        <dbReference type="SAM" id="MobiDB-lite"/>
    </source>
</evidence>
<evidence type="ECO:0008006" key="5">
    <source>
        <dbReference type="Google" id="ProtNLM"/>
    </source>
</evidence>
<protein>
    <recommendedName>
        <fullName evidence="5">Brl1/Brr6 domain-containing protein</fullName>
    </recommendedName>
</protein>
<comment type="caution">
    <text evidence="3">The sequence shown here is derived from an EMBL/GenBank/DDBJ whole genome shotgun (WGS) entry which is preliminary data.</text>
</comment>
<name>A0ABR1FDU3_9ASCO</name>
<evidence type="ECO:0000313" key="4">
    <source>
        <dbReference type="Proteomes" id="UP001498771"/>
    </source>
</evidence>
<dbReference type="EMBL" id="JBBJBU010000001">
    <property type="protein sequence ID" value="KAK7208024.1"/>
    <property type="molecule type" value="Genomic_DNA"/>
</dbReference>
<evidence type="ECO:0000256" key="2">
    <source>
        <dbReference type="SAM" id="Phobius"/>
    </source>
</evidence>
<organism evidence="3 4">
    <name type="scientific">Myxozyma melibiosi</name>
    <dbReference type="NCBI Taxonomy" id="54550"/>
    <lineage>
        <taxon>Eukaryota</taxon>
        <taxon>Fungi</taxon>
        <taxon>Dikarya</taxon>
        <taxon>Ascomycota</taxon>
        <taxon>Saccharomycotina</taxon>
        <taxon>Lipomycetes</taxon>
        <taxon>Lipomycetales</taxon>
        <taxon>Lipomycetaceae</taxon>
        <taxon>Myxozyma</taxon>
    </lineage>
</organism>
<feature type="transmembrane region" description="Helical" evidence="2">
    <location>
        <begin position="161"/>
        <end position="181"/>
    </location>
</feature>
<keyword evidence="4" id="KW-1185">Reference proteome</keyword>